<feature type="domain" description="Sodium/calcium exchanger membrane region" evidence="6">
    <location>
        <begin position="252"/>
        <end position="392"/>
    </location>
</feature>
<evidence type="ECO:0000256" key="3">
    <source>
        <dbReference type="ARBA" id="ARBA00022989"/>
    </source>
</evidence>
<evidence type="ECO:0000313" key="7">
    <source>
        <dbReference type="EMBL" id="CBK42944.1"/>
    </source>
</evidence>
<sequence>MLPLTTPTQHESPLLHFPNRNTPKPTGWTLGEWLLLLPVGTAALFFHYGHEWLSDLSSPLRLSAILGWLLLVIILSAFAVLRHAEHLAERLGEPLGTVILTLSVTGIEVMMITAFMYTDNGNASLARDAMFAVVMIVLNGMVGLSLLLGGLRYHEQTYNLQGANAFLAVIVPLAVLGLVLPSYTISSPGPTFSPHQSTFLIVMSLGLYGVFLAIQNLRHRDYFVAPRSQSKRKMALLHQTEQAPKTPVWRHTLLLMAYLLPLVILSEHVATPIDYTLRLWKAPHALGGVLVAGLVLAPESLGAVRAALANQLQRSVNILLGSVLASISLTIPAVLAIGFFTESTIILGIDTVDTILLVLTFVVSMLTFAVRRTNVLLGAVHLLLFLAYLMLIFEK</sequence>
<feature type="transmembrane region" description="Helical" evidence="5">
    <location>
        <begin position="375"/>
        <end position="393"/>
    </location>
</feature>
<feature type="transmembrane region" description="Helical" evidence="5">
    <location>
        <begin position="248"/>
        <end position="265"/>
    </location>
</feature>
<proteinExistence type="predicted"/>
<keyword evidence="2 5" id="KW-0812">Transmembrane</keyword>
<dbReference type="KEGG" id="nde:NIDE3253"/>
<dbReference type="STRING" id="330214.NIDE3253"/>
<dbReference type="HOGENOM" id="CLU_050648_0_0_0"/>
<keyword evidence="8" id="KW-1185">Reference proteome</keyword>
<feature type="transmembrane region" description="Helical" evidence="5">
    <location>
        <begin position="129"/>
        <end position="151"/>
    </location>
</feature>
<dbReference type="AlphaFoldDB" id="D8PI57"/>
<accession>D8PI57</accession>
<evidence type="ECO:0000256" key="2">
    <source>
        <dbReference type="ARBA" id="ARBA00022692"/>
    </source>
</evidence>
<comment type="subcellular location">
    <subcellularLocation>
        <location evidence="1">Membrane</location>
        <topology evidence="1">Multi-pass membrane protein</topology>
    </subcellularLocation>
</comment>
<organism evidence="7 8">
    <name type="scientific">Nitrospira defluvii</name>
    <dbReference type="NCBI Taxonomy" id="330214"/>
    <lineage>
        <taxon>Bacteria</taxon>
        <taxon>Pseudomonadati</taxon>
        <taxon>Nitrospirota</taxon>
        <taxon>Nitrospiria</taxon>
        <taxon>Nitrospirales</taxon>
        <taxon>Nitrospiraceae</taxon>
        <taxon>Nitrospira</taxon>
    </lineage>
</organism>
<dbReference type="Proteomes" id="UP000001660">
    <property type="component" value="Chromosome"/>
</dbReference>
<feature type="transmembrane region" description="Helical" evidence="5">
    <location>
        <begin position="163"/>
        <end position="185"/>
    </location>
</feature>
<dbReference type="GO" id="GO:0015386">
    <property type="term" value="F:potassium:proton antiporter activity"/>
    <property type="evidence" value="ECO:0007669"/>
    <property type="project" value="TreeGrafter"/>
</dbReference>
<dbReference type="Pfam" id="PF01699">
    <property type="entry name" value="Na_Ca_ex"/>
    <property type="match status" value="2"/>
</dbReference>
<feature type="transmembrane region" description="Helical" evidence="5">
    <location>
        <begin position="285"/>
        <end position="304"/>
    </location>
</feature>
<evidence type="ECO:0000256" key="4">
    <source>
        <dbReference type="ARBA" id="ARBA00023136"/>
    </source>
</evidence>
<dbReference type="PANTHER" id="PTHR37958:SF1">
    <property type="entry name" value="SODIUM-POTASSIUM_PROTON ANTIPORTER CHAA"/>
    <property type="match status" value="1"/>
</dbReference>
<reference evidence="7 8" key="1">
    <citation type="journal article" date="2010" name="Proc. Natl. Acad. Sci. U.S.A.">
        <title>A Nitrospira metagenome illuminates the physiology and evolution of globally important nitrite-oxidizing bacteria.</title>
        <authorList>
            <person name="Lucker S."/>
            <person name="Wagner M."/>
            <person name="Maixner F."/>
            <person name="Pelletier E."/>
            <person name="Koch H."/>
            <person name="Vacherie B."/>
            <person name="Rattei T."/>
            <person name="Sinninghe Damste J."/>
            <person name="Spieck E."/>
            <person name="Le Paslier D."/>
            <person name="Daims H."/>
        </authorList>
    </citation>
    <scope>NUCLEOTIDE SEQUENCE [LARGE SCALE GENOMIC DNA]</scope>
</reference>
<dbReference type="eggNOG" id="COG0387">
    <property type="taxonomic scope" value="Bacteria"/>
</dbReference>
<dbReference type="EMBL" id="FP929003">
    <property type="protein sequence ID" value="CBK42944.1"/>
    <property type="molecule type" value="Genomic_DNA"/>
</dbReference>
<dbReference type="InterPro" id="IPR004837">
    <property type="entry name" value="NaCa_Exmemb"/>
</dbReference>
<dbReference type="OrthoDB" id="9787814at2"/>
<dbReference type="GO" id="GO:0015385">
    <property type="term" value="F:sodium:proton antiporter activity"/>
    <property type="evidence" value="ECO:0007669"/>
    <property type="project" value="TreeGrafter"/>
</dbReference>
<protein>
    <submittedName>
        <fullName evidence="7">Calcium/proton antiporter</fullName>
    </submittedName>
</protein>
<gene>
    <name evidence="7" type="primary">chaA</name>
    <name evidence="7" type="ORF">NIDE3253</name>
</gene>
<feature type="domain" description="Sodium/calcium exchanger membrane region" evidence="6">
    <location>
        <begin position="64"/>
        <end position="215"/>
    </location>
</feature>
<feature type="transmembrane region" description="Helical" evidence="5">
    <location>
        <begin position="30"/>
        <end position="48"/>
    </location>
</feature>
<keyword evidence="3 5" id="KW-1133">Transmembrane helix</keyword>
<feature type="transmembrane region" description="Helical" evidence="5">
    <location>
        <begin position="316"/>
        <end position="339"/>
    </location>
</feature>
<evidence type="ECO:0000256" key="5">
    <source>
        <dbReference type="SAM" id="Phobius"/>
    </source>
</evidence>
<feature type="transmembrane region" description="Helical" evidence="5">
    <location>
        <begin position="197"/>
        <end position="214"/>
    </location>
</feature>
<evidence type="ECO:0000259" key="6">
    <source>
        <dbReference type="Pfam" id="PF01699"/>
    </source>
</evidence>
<dbReference type="PANTHER" id="PTHR37958">
    <property type="entry name" value="SODIUM-POTASSIUM/PROTON ANTIPORTER CHAA"/>
    <property type="match status" value="1"/>
</dbReference>
<feature type="transmembrane region" description="Helical" evidence="5">
    <location>
        <begin position="93"/>
        <end position="117"/>
    </location>
</feature>
<name>D8PI57_9BACT</name>
<feature type="transmembrane region" description="Helical" evidence="5">
    <location>
        <begin position="345"/>
        <end position="368"/>
    </location>
</feature>
<dbReference type="InterPro" id="IPR052946">
    <property type="entry name" value="Alkaline_pH_Ca-Antiporter"/>
</dbReference>
<dbReference type="GO" id="GO:0005886">
    <property type="term" value="C:plasma membrane"/>
    <property type="evidence" value="ECO:0007669"/>
    <property type="project" value="TreeGrafter"/>
</dbReference>
<keyword evidence="4 5" id="KW-0472">Membrane</keyword>
<evidence type="ECO:0000256" key="1">
    <source>
        <dbReference type="ARBA" id="ARBA00004141"/>
    </source>
</evidence>
<feature type="transmembrane region" description="Helical" evidence="5">
    <location>
        <begin position="60"/>
        <end position="81"/>
    </location>
</feature>
<evidence type="ECO:0000313" key="8">
    <source>
        <dbReference type="Proteomes" id="UP000001660"/>
    </source>
</evidence>